<dbReference type="PIRSF" id="PIRSF018266">
    <property type="entry name" value="FecR"/>
    <property type="match status" value="1"/>
</dbReference>
<sequence length="335" mass="36599">MSPPPFIALADDRGAPIPADVRRQAACWLVELQSDDASEDLRQRWRRWRAAHPDHERAWQRIESFGGTLRGLPPPLAHATLASGNPARRQALKTMAMLLLAGGGAWFAEEHAPWGHWTADHRTGTGERARLTLPDGTHVELNSGTAVDVRYTATERMLVLRAGEILVATAHDPQPQSRPFLVRTAQGSARALGTRFTVRDPDAAGASRVAVFDGAVEIRSGRNSDAALVLRAGTQGSFTRDDVRADGAADENAMAWTQGMIVAQDMPLARFLEELGRHRPGRLACDPAVAGLKVSGTYPLADTDRVLDMLATTLPVQVLLRTRYWVTVQPDPRRI</sequence>
<dbReference type="Gene3D" id="2.60.120.1440">
    <property type="match status" value="1"/>
</dbReference>
<evidence type="ECO:0000313" key="3">
    <source>
        <dbReference type="EMBL" id="VCU68604.1"/>
    </source>
</evidence>
<dbReference type="PANTHER" id="PTHR30273">
    <property type="entry name" value="PERIPLASMIC SIGNAL SENSOR AND SIGMA FACTOR ACTIVATOR FECR-RELATED"/>
    <property type="match status" value="1"/>
</dbReference>
<protein>
    <submittedName>
        <fullName evidence="3">Fec operon regulator FecR</fullName>
    </submittedName>
</protein>
<dbReference type="Pfam" id="PF04773">
    <property type="entry name" value="FecR"/>
    <property type="match status" value="1"/>
</dbReference>
<feature type="domain" description="FecR N-terminal" evidence="2">
    <location>
        <begin position="23"/>
        <end position="64"/>
    </location>
</feature>
<dbReference type="InterPro" id="IPR012373">
    <property type="entry name" value="Ferrdict_sens_TM"/>
</dbReference>
<dbReference type="EMBL" id="UWPJ01000006">
    <property type="protein sequence ID" value="VCU68604.1"/>
    <property type="molecule type" value="Genomic_DNA"/>
</dbReference>
<dbReference type="GO" id="GO:0016989">
    <property type="term" value="F:sigma factor antagonist activity"/>
    <property type="evidence" value="ECO:0007669"/>
    <property type="project" value="TreeGrafter"/>
</dbReference>
<accession>A0A3P4AX20</accession>
<proteinExistence type="predicted"/>
<dbReference type="InterPro" id="IPR006860">
    <property type="entry name" value="FecR"/>
</dbReference>
<dbReference type="Proteomes" id="UP000277294">
    <property type="component" value="Unassembled WGS sequence"/>
</dbReference>
<gene>
    <name evidence="3" type="ORF">PIGHUM_00661</name>
</gene>
<dbReference type="OrthoDB" id="1100567at2"/>
<dbReference type="InterPro" id="IPR032623">
    <property type="entry name" value="FecR_N"/>
</dbReference>
<reference evidence="3 4" key="1">
    <citation type="submission" date="2018-10" db="EMBL/GenBank/DDBJ databases">
        <authorList>
            <person name="Criscuolo A."/>
        </authorList>
    </citation>
    <scope>NUCLEOTIDE SEQUENCE [LARGE SCALE GENOMIC DNA]</scope>
    <source>
        <strain evidence="3">DnA1</strain>
    </source>
</reference>
<name>A0A3P4AX20_9BURK</name>
<evidence type="ECO:0000259" key="2">
    <source>
        <dbReference type="Pfam" id="PF16220"/>
    </source>
</evidence>
<feature type="domain" description="FecR protein" evidence="1">
    <location>
        <begin position="120"/>
        <end position="217"/>
    </location>
</feature>
<dbReference type="AlphaFoldDB" id="A0A3P4AX20"/>
<dbReference type="PANTHER" id="PTHR30273:SF2">
    <property type="entry name" value="PROTEIN FECR"/>
    <property type="match status" value="1"/>
</dbReference>
<evidence type="ECO:0000313" key="4">
    <source>
        <dbReference type="Proteomes" id="UP000277294"/>
    </source>
</evidence>
<evidence type="ECO:0000259" key="1">
    <source>
        <dbReference type="Pfam" id="PF04773"/>
    </source>
</evidence>
<keyword evidence="4" id="KW-1185">Reference proteome</keyword>
<organism evidence="3 4">
    <name type="scientific">Pigmentiphaga humi</name>
    <dbReference type="NCBI Taxonomy" id="2478468"/>
    <lineage>
        <taxon>Bacteria</taxon>
        <taxon>Pseudomonadati</taxon>
        <taxon>Pseudomonadota</taxon>
        <taxon>Betaproteobacteria</taxon>
        <taxon>Burkholderiales</taxon>
        <taxon>Alcaligenaceae</taxon>
        <taxon>Pigmentiphaga</taxon>
    </lineage>
</organism>
<dbReference type="RefSeq" id="WP_124077840.1">
    <property type="nucleotide sequence ID" value="NZ_UWPJ01000006.1"/>
</dbReference>
<dbReference type="Pfam" id="PF16220">
    <property type="entry name" value="DUF4880"/>
    <property type="match status" value="1"/>
</dbReference>